<evidence type="ECO:0000313" key="9">
    <source>
        <dbReference type="Proteomes" id="UP000215596"/>
    </source>
</evidence>
<dbReference type="PANTHER" id="PTHR43133">
    <property type="entry name" value="RNA POLYMERASE ECF-TYPE SIGMA FACTO"/>
    <property type="match status" value="1"/>
</dbReference>
<comment type="similarity">
    <text evidence="1">Belongs to the sigma-70 factor family. ECF subfamily.</text>
</comment>
<feature type="domain" description="RNA polymerase sigma-70 region 2" evidence="6">
    <location>
        <begin position="18"/>
        <end position="82"/>
    </location>
</feature>
<dbReference type="RefSeq" id="WP_095265873.1">
    <property type="nucleotide sequence ID" value="NZ_NPBY01000044.1"/>
</dbReference>
<name>A0A268ERR2_9BACL</name>
<evidence type="ECO:0008006" key="10">
    <source>
        <dbReference type="Google" id="ProtNLM"/>
    </source>
</evidence>
<dbReference type="Pfam" id="PF04542">
    <property type="entry name" value="Sigma70_r2"/>
    <property type="match status" value="1"/>
</dbReference>
<dbReference type="GO" id="GO:0003677">
    <property type="term" value="F:DNA binding"/>
    <property type="evidence" value="ECO:0007669"/>
    <property type="project" value="UniProtKB-KW"/>
</dbReference>
<dbReference type="SUPFAM" id="SSF88946">
    <property type="entry name" value="Sigma2 domain of RNA polymerase sigma factors"/>
    <property type="match status" value="1"/>
</dbReference>
<proteinExistence type="inferred from homology"/>
<dbReference type="PANTHER" id="PTHR43133:SF8">
    <property type="entry name" value="RNA POLYMERASE SIGMA FACTOR HI_1459-RELATED"/>
    <property type="match status" value="1"/>
</dbReference>
<dbReference type="Proteomes" id="UP000215596">
    <property type="component" value="Unassembled WGS sequence"/>
</dbReference>
<feature type="domain" description="RNA polymerase sigma factor 70 region 4 type 2" evidence="7">
    <location>
        <begin position="113"/>
        <end position="163"/>
    </location>
</feature>
<gene>
    <name evidence="8" type="ORF">CHH67_14305</name>
</gene>
<evidence type="ECO:0000256" key="3">
    <source>
        <dbReference type="ARBA" id="ARBA00023082"/>
    </source>
</evidence>
<evidence type="ECO:0000256" key="1">
    <source>
        <dbReference type="ARBA" id="ARBA00010641"/>
    </source>
</evidence>
<protein>
    <recommendedName>
        <fullName evidence="10">Sigma-70 family RNA polymerase sigma factor</fullName>
    </recommendedName>
</protein>
<dbReference type="InterPro" id="IPR007627">
    <property type="entry name" value="RNA_pol_sigma70_r2"/>
</dbReference>
<evidence type="ECO:0000313" key="8">
    <source>
        <dbReference type="EMBL" id="PAD75810.1"/>
    </source>
</evidence>
<dbReference type="GO" id="GO:0016987">
    <property type="term" value="F:sigma factor activity"/>
    <property type="evidence" value="ECO:0007669"/>
    <property type="project" value="UniProtKB-KW"/>
</dbReference>
<dbReference type="InterPro" id="IPR013249">
    <property type="entry name" value="RNA_pol_sigma70_r4_t2"/>
</dbReference>
<dbReference type="NCBIfam" id="TIGR02937">
    <property type="entry name" value="sigma70-ECF"/>
    <property type="match status" value="1"/>
</dbReference>
<sequence length="254" mass="28607">MTIIQPESHIPMLSQQRVEELHALLHRYCLSLTGCPWDTEDLVQDTWLKVLDKFQKRTHSNPEALLLRTAKNTWIDRVRRNRVYRRIVNEWLVQGDEMQTEQLDRKLQTEAVFQLLLQHLSRAQCAVFVLREGWQFSVAEAASLLDTTQGAVKAALHRARKALEAAELEEDAAWTAMNEAEVEEVDGQLLQALATAYLAGDVDEVVRLIQTSGQPRESVMAVGMLLPQHRIQSGYGGTLEGSFAVSCMGIVMAA</sequence>
<dbReference type="SUPFAM" id="SSF88659">
    <property type="entry name" value="Sigma3 and sigma4 domains of RNA polymerase sigma factors"/>
    <property type="match status" value="1"/>
</dbReference>
<dbReference type="InterPro" id="IPR013325">
    <property type="entry name" value="RNA_pol_sigma_r2"/>
</dbReference>
<dbReference type="EMBL" id="NPBY01000044">
    <property type="protein sequence ID" value="PAD75810.1"/>
    <property type="molecule type" value="Genomic_DNA"/>
</dbReference>
<dbReference type="OrthoDB" id="2381154at2"/>
<dbReference type="Gene3D" id="1.10.10.10">
    <property type="entry name" value="Winged helix-like DNA-binding domain superfamily/Winged helix DNA-binding domain"/>
    <property type="match status" value="1"/>
</dbReference>
<dbReference type="Gene3D" id="1.10.1740.10">
    <property type="match status" value="1"/>
</dbReference>
<accession>A0A268ERR2</accession>
<keyword evidence="5" id="KW-0804">Transcription</keyword>
<keyword evidence="4" id="KW-0238">DNA-binding</keyword>
<evidence type="ECO:0000259" key="7">
    <source>
        <dbReference type="Pfam" id="PF08281"/>
    </source>
</evidence>
<dbReference type="Pfam" id="PF08281">
    <property type="entry name" value="Sigma70_r4_2"/>
    <property type="match status" value="1"/>
</dbReference>
<reference evidence="8 9" key="1">
    <citation type="submission" date="2017-07" db="EMBL/GenBank/DDBJ databases">
        <title>Isolation and whole genome analysis of endospore-forming bacteria from heroin.</title>
        <authorList>
            <person name="Kalinowski J."/>
            <person name="Ahrens B."/>
            <person name="Al-Dilaimi A."/>
            <person name="Winkler A."/>
            <person name="Wibberg D."/>
            <person name="Schleenbecker U."/>
            <person name="Ruckert C."/>
            <person name="Wolfel R."/>
            <person name="Grass G."/>
        </authorList>
    </citation>
    <scope>NUCLEOTIDE SEQUENCE [LARGE SCALE GENOMIC DNA]</scope>
    <source>
        <strain evidence="8 9">7537-G1</strain>
    </source>
</reference>
<dbReference type="AlphaFoldDB" id="A0A268ERR2"/>
<organism evidence="8 9">
    <name type="scientific">Paenibacillus campinasensis</name>
    <dbReference type="NCBI Taxonomy" id="66347"/>
    <lineage>
        <taxon>Bacteria</taxon>
        <taxon>Bacillati</taxon>
        <taxon>Bacillota</taxon>
        <taxon>Bacilli</taxon>
        <taxon>Bacillales</taxon>
        <taxon>Paenibacillaceae</taxon>
        <taxon>Paenibacillus</taxon>
    </lineage>
</organism>
<evidence type="ECO:0000256" key="5">
    <source>
        <dbReference type="ARBA" id="ARBA00023163"/>
    </source>
</evidence>
<dbReference type="InterPro" id="IPR013324">
    <property type="entry name" value="RNA_pol_sigma_r3/r4-like"/>
</dbReference>
<dbReference type="InterPro" id="IPR039425">
    <property type="entry name" value="RNA_pol_sigma-70-like"/>
</dbReference>
<dbReference type="InterPro" id="IPR036388">
    <property type="entry name" value="WH-like_DNA-bd_sf"/>
</dbReference>
<evidence type="ECO:0000259" key="6">
    <source>
        <dbReference type="Pfam" id="PF04542"/>
    </source>
</evidence>
<keyword evidence="3" id="KW-0731">Sigma factor</keyword>
<keyword evidence="2" id="KW-0805">Transcription regulation</keyword>
<evidence type="ECO:0000256" key="2">
    <source>
        <dbReference type="ARBA" id="ARBA00023015"/>
    </source>
</evidence>
<dbReference type="GO" id="GO:0006352">
    <property type="term" value="P:DNA-templated transcription initiation"/>
    <property type="evidence" value="ECO:0007669"/>
    <property type="project" value="InterPro"/>
</dbReference>
<comment type="caution">
    <text evidence="8">The sequence shown here is derived from an EMBL/GenBank/DDBJ whole genome shotgun (WGS) entry which is preliminary data.</text>
</comment>
<evidence type="ECO:0000256" key="4">
    <source>
        <dbReference type="ARBA" id="ARBA00023125"/>
    </source>
</evidence>
<dbReference type="InterPro" id="IPR014284">
    <property type="entry name" value="RNA_pol_sigma-70_dom"/>
</dbReference>